<dbReference type="SUPFAM" id="SSF81606">
    <property type="entry name" value="PP2C-like"/>
    <property type="match status" value="1"/>
</dbReference>
<comment type="caution">
    <text evidence="2">The sequence shown here is derived from an EMBL/GenBank/DDBJ whole genome shotgun (WGS) entry which is preliminary data.</text>
</comment>
<accession>A0A1F7X142</accession>
<dbReference type="EMBL" id="MGFH01000002">
    <property type="protein sequence ID" value="OGM08802.1"/>
    <property type="molecule type" value="Genomic_DNA"/>
</dbReference>
<evidence type="ECO:0000313" key="3">
    <source>
        <dbReference type="Proteomes" id="UP000178735"/>
    </source>
</evidence>
<dbReference type="Pfam" id="PF13672">
    <property type="entry name" value="PP2C_2"/>
    <property type="match status" value="1"/>
</dbReference>
<dbReference type="STRING" id="1817813.A2008_01415"/>
<feature type="domain" description="PPM-type phosphatase" evidence="1">
    <location>
        <begin position="4"/>
        <end position="249"/>
    </location>
</feature>
<organism evidence="2 3">
    <name type="scientific">Candidatus Wallbacteria bacterium GWC2_49_35</name>
    <dbReference type="NCBI Taxonomy" id="1817813"/>
    <lineage>
        <taxon>Bacteria</taxon>
        <taxon>Candidatus Walliibacteriota</taxon>
    </lineage>
</organism>
<dbReference type="SMART" id="SM00331">
    <property type="entry name" value="PP2C_SIG"/>
    <property type="match status" value="1"/>
</dbReference>
<name>A0A1F7X142_9BACT</name>
<dbReference type="CDD" id="cd00143">
    <property type="entry name" value="PP2Cc"/>
    <property type="match status" value="1"/>
</dbReference>
<sequence>MKFKVGCKTDTGKKKSNNEDSYYFDEKLGLFGVADGMGGHAGGEVASRLAAETIVKRVEGAGDKLDKVDDIPAFISNIISIASDVIKQEALNNPELRGMGTTLVQALCAGGKVFVTNIGDARCYKLSADGEFSLVSHDQSQIQEYVDDGLITEEQAKVHPMRHVITQAVGYSENLKPRTVEFEYRTGDYYLLCSDGLNDEFKNDGEIKNIMAGALAESGGDLDAVCQKLVDTALDLGGRDNVTVIIFRILE</sequence>
<dbReference type="InterPro" id="IPR001932">
    <property type="entry name" value="PPM-type_phosphatase-like_dom"/>
</dbReference>
<dbReference type="Gene3D" id="3.60.40.10">
    <property type="entry name" value="PPM-type phosphatase domain"/>
    <property type="match status" value="1"/>
</dbReference>
<proteinExistence type="predicted"/>
<gene>
    <name evidence="2" type="ORF">A2008_01415</name>
</gene>
<dbReference type="Proteomes" id="UP000178735">
    <property type="component" value="Unassembled WGS sequence"/>
</dbReference>
<reference evidence="2 3" key="1">
    <citation type="journal article" date="2016" name="Nat. Commun.">
        <title>Thousands of microbial genomes shed light on interconnected biogeochemical processes in an aquifer system.</title>
        <authorList>
            <person name="Anantharaman K."/>
            <person name="Brown C.T."/>
            <person name="Hug L.A."/>
            <person name="Sharon I."/>
            <person name="Castelle C.J."/>
            <person name="Probst A.J."/>
            <person name="Thomas B.C."/>
            <person name="Singh A."/>
            <person name="Wilkins M.J."/>
            <person name="Karaoz U."/>
            <person name="Brodie E.L."/>
            <person name="Williams K.H."/>
            <person name="Hubbard S.S."/>
            <person name="Banfield J.F."/>
        </authorList>
    </citation>
    <scope>NUCLEOTIDE SEQUENCE [LARGE SCALE GENOMIC DNA]</scope>
</reference>
<dbReference type="AlphaFoldDB" id="A0A1F7X142"/>
<evidence type="ECO:0000313" key="2">
    <source>
        <dbReference type="EMBL" id="OGM08802.1"/>
    </source>
</evidence>
<dbReference type="SMART" id="SM00332">
    <property type="entry name" value="PP2Cc"/>
    <property type="match status" value="1"/>
</dbReference>
<protein>
    <recommendedName>
        <fullName evidence="1">PPM-type phosphatase domain-containing protein</fullName>
    </recommendedName>
</protein>
<evidence type="ECO:0000259" key="1">
    <source>
        <dbReference type="PROSITE" id="PS51746"/>
    </source>
</evidence>
<dbReference type="InterPro" id="IPR036457">
    <property type="entry name" value="PPM-type-like_dom_sf"/>
</dbReference>
<dbReference type="PROSITE" id="PS51746">
    <property type="entry name" value="PPM_2"/>
    <property type="match status" value="1"/>
</dbReference>